<name>A0A2I0IWG6_PUNGR</name>
<accession>A0A2I0IWG6</accession>
<feature type="compositionally biased region" description="Basic residues" evidence="1">
    <location>
        <begin position="71"/>
        <end position="82"/>
    </location>
</feature>
<organism evidence="2 3">
    <name type="scientific">Punica granatum</name>
    <name type="common">Pomegranate</name>
    <dbReference type="NCBI Taxonomy" id="22663"/>
    <lineage>
        <taxon>Eukaryota</taxon>
        <taxon>Viridiplantae</taxon>
        <taxon>Streptophyta</taxon>
        <taxon>Embryophyta</taxon>
        <taxon>Tracheophyta</taxon>
        <taxon>Spermatophyta</taxon>
        <taxon>Magnoliopsida</taxon>
        <taxon>eudicotyledons</taxon>
        <taxon>Gunneridae</taxon>
        <taxon>Pentapetalae</taxon>
        <taxon>rosids</taxon>
        <taxon>malvids</taxon>
        <taxon>Myrtales</taxon>
        <taxon>Lythraceae</taxon>
        <taxon>Punica</taxon>
    </lineage>
</organism>
<feature type="compositionally biased region" description="Basic and acidic residues" evidence="1">
    <location>
        <begin position="36"/>
        <end position="45"/>
    </location>
</feature>
<protein>
    <submittedName>
        <fullName evidence="2">Uncharacterized protein</fullName>
    </submittedName>
</protein>
<gene>
    <name evidence="2" type="ORF">CRG98_031272</name>
</gene>
<feature type="region of interest" description="Disordered" evidence="1">
    <location>
        <begin position="1"/>
        <end position="22"/>
    </location>
</feature>
<proteinExistence type="predicted"/>
<dbReference type="Proteomes" id="UP000233551">
    <property type="component" value="Unassembled WGS sequence"/>
</dbReference>
<evidence type="ECO:0000313" key="2">
    <source>
        <dbReference type="EMBL" id="PKI48324.1"/>
    </source>
</evidence>
<sequence length="144" mass="15564">MTPTPPLRSSASSVGTCDLGGGVEVVDWRSQPQIDRGFRVGDPRSIRGRGRQSGAPTGDLGGGVRVAGTHGGRRRPRWRGQGRRLATPIPNLSRTPSRRSPFDSGLGPPINDPDPSTEVIGVLCRYLRPRWRGRGRRLAIPTPN</sequence>
<feature type="region of interest" description="Disordered" evidence="1">
    <location>
        <begin position="34"/>
        <end position="115"/>
    </location>
</feature>
<keyword evidence="3" id="KW-1185">Reference proteome</keyword>
<evidence type="ECO:0000313" key="3">
    <source>
        <dbReference type="Proteomes" id="UP000233551"/>
    </source>
</evidence>
<evidence type="ECO:0000256" key="1">
    <source>
        <dbReference type="SAM" id="MobiDB-lite"/>
    </source>
</evidence>
<dbReference type="AlphaFoldDB" id="A0A2I0IWG6"/>
<dbReference type="EMBL" id="PGOL01002404">
    <property type="protein sequence ID" value="PKI48324.1"/>
    <property type="molecule type" value="Genomic_DNA"/>
</dbReference>
<comment type="caution">
    <text evidence="2">The sequence shown here is derived from an EMBL/GenBank/DDBJ whole genome shotgun (WGS) entry which is preliminary data.</text>
</comment>
<reference evidence="2 3" key="1">
    <citation type="submission" date="2017-11" db="EMBL/GenBank/DDBJ databases">
        <title>De-novo sequencing of pomegranate (Punica granatum L.) genome.</title>
        <authorList>
            <person name="Akparov Z."/>
            <person name="Amiraslanov A."/>
            <person name="Hajiyeva S."/>
            <person name="Abbasov M."/>
            <person name="Kaur K."/>
            <person name="Hamwieh A."/>
            <person name="Solovyev V."/>
            <person name="Salamov A."/>
            <person name="Braich B."/>
            <person name="Kosarev P."/>
            <person name="Mahmoud A."/>
            <person name="Hajiyev E."/>
            <person name="Babayeva S."/>
            <person name="Izzatullayeva V."/>
            <person name="Mammadov A."/>
            <person name="Mammadov A."/>
            <person name="Sharifova S."/>
            <person name="Ojaghi J."/>
            <person name="Eynullazada K."/>
            <person name="Bayramov B."/>
            <person name="Abdulazimova A."/>
            <person name="Shahmuradov I."/>
        </authorList>
    </citation>
    <scope>NUCLEOTIDE SEQUENCE [LARGE SCALE GENOMIC DNA]</scope>
    <source>
        <strain evidence="3">cv. AG2017</strain>
        <tissue evidence="2">Leaf</tissue>
    </source>
</reference>